<name>A0AAP0WVF9_LIQFO</name>
<dbReference type="SUPFAM" id="SSF56672">
    <property type="entry name" value="DNA/RNA polymerases"/>
    <property type="match status" value="1"/>
</dbReference>
<protein>
    <recommendedName>
        <fullName evidence="1">Reverse transcriptase domain-containing protein</fullName>
    </recommendedName>
</protein>
<feature type="domain" description="Reverse transcriptase" evidence="1">
    <location>
        <begin position="49"/>
        <end position="148"/>
    </location>
</feature>
<dbReference type="CDD" id="cd01650">
    <property type="entry name" value="RT_nLTR_like"/>
    <property type="match status" value="1"/>
</dbReference>
<dbReference type="InterPro" id="IPR000477">
    <property type="entry name" value="RT_dom"/>
</dbReference>
<comment type="caution">
    <text evidence="2">The sequence shown here is derived from an EMBL/GenBank/DDBJ whole genome shotgun (WGS) entry which is preliminary data.</text>
</comment>
<evidence type="ECO:0000259" key="1">
    <source>
        <dbReference type="Pfam" id="PF00078"/>
    </source>
</evidence>
<proteinExistence type="predicted"/>
<dbReference type="EMBL" id="JBBPBK010000009">
    <property type="protein sequence ID" value="KAK9277915.1"/>
    <property type="molecule type" value="Genomic_DNA"/>
</dbReference>
<sequence>MQAIFYHKYWHLMCTAINHMVRSAFSSGTLPPGINKTLITFIPKIPHPENMSQFRPISLCDVSMKIISKILVSKLRPFLSSIVAPAQSSFIPGRLTSDNILITQEAIYTMKKKEGRSGLMVIKVDLAKAYDQISWDFLRSVLVEIGLPHI</sequence>
<evidence type="ECO:0000313" key="3">
    <source>
        <dbReference type="Proteomes" id="UP001415857"/>
    </source>
</evidence>
<accession>A0AAP0WVF9</accession>
<dbReference type="PANTHER" id="PTHR19446">
    <property type="entry name" value="REVERSE TRANSCRIPTASES"/>
    <property type="match status" value="1"/>
</dbReference>
<organism evidence="2 3">
    <name type="scientific">Liquidambar formosana</name>
    <name type="common">Formosan gum</name>
    <dbReference type="NCBI Taxonomy" id="63359"/>
    <lineage>
        <taxon>Eukaryota</taxon>
        <taxon>Viridiplantae</taxon>
        <taxon>Streptophyta</taxon>
        <taxon>Embryophyta</taxon>
        <taxon>Tracheophyta</taxon>
        <taxon>Spermatophyta</taxon>
        <taxon>Magnoliopsida</taxon>
        <taxon>eudicotyledons</taxon>
        <taxon>Gunneridae</taxon>
        <taxon>Pentapetalae</taxon>
        <taxon>Saxifragales</taxon>
        <taxon>Altingiaceae</taxon>
        <taxon>Liquidambar</taxon>
    </lineage>
</organism>
<dbReference type="InterPro" id="IPR043502">
    <property type="entry name" value="DNA/RNA_pol_sf"/>
</dbReference>
<dbReference type="Pfam" id="PF00078">
    <property type="entry name" value="RVT_1"/>
    <property type="match status" value="1"/>
</dbReference>
<reference evidence="2 3" key="1">
    <citation type="journal article" date="2024" name="Plant J.">
        <title>Genome sequences and population genomics reveal climatic adaptation and genomic divergence between two closely related sweetgum species.</title>
        <authorList>
            <person name="Xu W.Q."/>
            <person name="Ren C.Q."/>
            <person name="Zhang X.Y."/>
            <person name="Comes H.P."/>
            <person name="Liu X.H."/>
            <person name="Li Y.G."/>
            <person name="Kettle C.J."/>
            <person name="Jalonen R."/>
            <person name="Gaisberger H."/>
            <person name="Ma Y.Z."/>
            <person name="Qiu Y.X."/>
        </authorList>
    </citation>
    <scope>NUCLEOTIDE SEQUENCE [LARGE SCALE GENOMIC DNA]</scope>
    <source>
        <strain evidence="2">Hangzhou</strain>
    </source>
</reference>
<keyword evidence="3" id="KW-1185">Reference proteome</keyword>
<evidence type="ECO:0000313" key="2">
    <source>
        <dbReference type="EMBL" id="KAK9277915.1"/>
    </source>
</evidence>
<gene>
    <name evidence="2" type="ORF">L1049_027472</name>
</gene>
<dbReference type="AlphaFoldDB" id="A0AAP0WVF9"/>
<dbReference type="Proteomes" id="UP001415857">
    <property type="component" value="Unassembled WGS sequence"/>
</dbReference>